<dbReference type="STRING" id="247633.GP2143_07018"/>
<feature type="domain" description="ABC3 transporter permease C-terminal" evidence="9">
    <location>
        <begin position="275"/>
        <end position="407"/>
    </location>
</feature>
<protein>
    <submittedName>
        <fullName evidence="11">ABC-type transport system, involved in lipoprotein release, permease component</fullName>
    </submittedName>
</protein>
<feature type="transmembrane region" description="Helical" evidence="8">
    <location>
        <begin position="273"/>
        <end position="296"/>
    </location>
</feature>
<keyword evidence="11" id="KW-0449">Lipoprotein</keyword>
<dbReference type="Pfam" id="PF12704">
    <property type="entry name" value="MacB_PCD"/>
    <property type="match status" value="1"/>
</dbReference>
<evidence type="ECO:0000256" key="3">
    <source>
        <dbReference type="ARBA" id="ARBA00022448"/>
    </source>
</evidence>
<feature type="domain" description="MacB-like periplasmic core" evidence="10">
    <location>
        <begin position="27"/>
        <end position="230"/>
    </location>
</feature>
<evidence type="ECO:0000259" key="9">
    <source>
        <dbReference type="Pfam" id="PF02687"/>
    </source>
</evidence>
<dbReference type="GO" id="GO:0098797">
    <property type="term" value="C:plasma membrane protein complex"/>
    <property type="evidence" value="ECO:0007669"/>
    <property type="project" value="TreeGrafter"/>
</dbReference>
<keyword evidence="6 8" id="KW-1133">Transmembrane helix</keyword>
<keyword evidence="3" id="KW-0813">Transport</keyword>
<dbReference type="AlphaFoldDB" id="A0YHB0"/>
<organism evidence="11 12">
    <name type="scientific">marine gamma proteobacterium HTCC2143</name>
    <dbReference type="NCBI Taxonomy" id="247633"/>
    <lineage>
        <taxon>Bacteria</taxon>
        <taxon>Pseudomonadati</taxon>
        <taxon>Pseudomonadota</taxon>
        <taxon>Gammaproteobacteria</taxon>
        <taxon>Cellvibrionales</taxon>
        <taxon>Spongiibacteraceae</taxon>
        <taxon>BD1-7 clade</taxon>
    </lineage>
</organism>
<dbReference type="Proteomes" id="UP000004931">
    <property type="component" value="Unassembled WGS sequence"/>
</dbReference>
<keyword evidence="7 8" id="KW-0472">Membrane</keyword>
<accession>A0YHB0</accession>
<evidence type="ECO:0000256" key="6">
    <source>
        <dbReference type="ARBA" id="ARBA00022989"/>
    </source>
</evidence>
<dbReference type="EMBL" id="AAVT01000015">
    <property type="protein sequence ID" value="EAW29779.1"/>
    <property type="molecule type" value="Genomic_DNA"/>
</dbReference>
<keyword evidence="5 8" id="KW-0812">Transmembrane</keyword>
<evidence type="ECO:0000256" key="8">
    <source>
        <dbReference type="SAM" id="Phobius"/>
    </source>
</evidence>
<dbReference type="GO" id="GO:0044874">
    <property type="term" value="P:lipoprotein localization to outer membrane"/>
    <property type="evidence" value="ECO:0007669"/>
    <property type="project" value="TreeGrafter"/>
</dbReference>
<sequence length="414" mass="45322">MYQPFSLFIGLRYTRSGKKSQFISFVSLISLLGMVLGVAALVVVMSVMNGFEGELRGRILAVVPHGFIEGGGKRLGDWPRWKSQVEQGEGVVAAAPYIDGTVMLSRPKQVRGARMYAIDPQFEKRVSKIGDSMISGDLNGLQAGRYNMVIGDIVSRYMGAYIGDEITVVLPRVTVTPMGIFPRQKRFRVSGIFKVGADLDSNTVFIHLQDGQKLFQMGDSVNGLRLQFDDLFMADKYLAALTESLPDKSTTTSWAQTQGSLFRAVEMEKTMMTLLLMIIVLIAAFNIVSIVTMMVADKRTDIAVLLTMGASPAAILKVFMIQGMAVGLSGIAIGIAIGIPMAIYTGDIVSWFESSLGMHVFNPDVYFLSRIPSELEWRDIALIALSGLVLSTLATIYPSIRASKVQPAEALRYE</sequence>
<evidence type="ECO:0000256" key="4">
    <source>
        <dbReference type="ARBA" id="ARBA00022475"/>
    </source>
</evidence>
<dbReference type="InterPro" id="IPR003838">
    <property type="entry name" value="ABC3_permease_C"/>
</dbReference>
<gene>
    <name evidence="11" type="ORF">GP2143_07018</name>
</gene>
<comment type="subcellular location">
    <subcellularLocation>
        <location evidence="1">Cell membrane</location>
        <topology evidence="1">Multi-pass membrane protein</topology>
    </subcellularLocation>
</comment>
<proteinExistence type="inferred from homology"/>
<dbReference type="Pfam" id="PF02687">
    <property type="entry name" value="FtsX"/>
    <property type="match status" value="1"/>
</dbReference>
<feature type="transmembrane region" description="Helical" evidence="8">
    <location>
        <begin position="22"/>
        <end position="48"/>
    </location>
</feature>
<dbReference type="GO" id="GO:0042953">
    <property type="term" value="P:lipoprotein transport"/>
    <property type="evidence" value="ECO:0007669"/>
    <property type="project" value="InterPro"/>
</dbReference>
<keyword evidence="4" id="KW-1003">Cell membrane</keyword>
<feature type="transmembrane region" description="Helical" evidence="8">
    <location>
        <begin position="326"/>
        <end position="346"/>
    </location>
</feature>
<comment type="caution">
    <text evidence="11">The sequence shown here is derived from an EMBL/GenBank/DDBJ whole genome shotgun (WGS) entry which is preliminary data.</text>
</comment>
<evidence type="ECO:0000256" key="1">
    <source>
        <dbReference type="ARBA" id="ARBA00004651"/>
    </source>
</evidence>
<feature type="transmembrane region" description="Helical" evidence="8">
    <location>
        <begin position="302"/>
        <end position="319"/>
    </location>
</feature>
<dbReference type="NCBIfam" id="TIGR02212">
    <property type="entry name" value="lolCE"/>
    <property type="match status" value="1"/>
</dbReference>
<reference evidence="11 12" key="1">
    <citation type="journal article" date="2010" name="J. Bacteriol.">
        <title>Genome sequence of the oligotrophic marine Gammaproteobacterium HTCC2143, isolated from the Oregon Coast.</title>
        <authorList>
            <person name="Oh H.M."/>
            <person name="Kang I."/>
            <person name="Ferriera S."/>
            <person name="Giovannoni S.J."/>
            <person name="Cho J.C."/>
        </authorList>
    </citation>
    <scope>NUCLEOTIDE SEQUENCE [LARGE SCALE GENOMIC DNA]</scope>
    <source>
        <strain evidence="11 12">HTCC2143</strain>
    </source>
</reference>
<evidence type="ECO:0000313" key="11">
    <source>
        <dbReference type="EMBL" id="EAW29779.1"/>
    </source>
</evidence>
<evidence type="ECO:0000259" key="10">
    <source>
        <dbReference type="Pfam" id="PF12704"/>
    </source>
</evidence>
<dbReference type="PANTHER" id="PTHR30489">
    <property type="entry name" value="LIPOPROTEIN-RELEASING SYSTEM TRANSMEMBRANE PROTEIN LOLE"/>
    <property type="match status" value="1"/>
</dbReference>
<dbReference type="InterPro" id="IPR025857">
    <property type="entry name" value="MacB_PCD"/>
</dbReference>
<dbReference type="PANTHER" id="PTHR30489:SF0">
    <property type="entry name" value="LIPOPROTEIN-RELEASING SYSTEM TRANSMEMBRANE PROTEIN LOLE"/>
    <property type="match status" value="1"/>
</dbReference>
<dbReference type="OrthoDB" id="9808461at2"/>
<keyword evidence="12" id="KW-1185">Reference proteome</keyword>
<dbReference type="InterPro" id="IPR051447">
    <property type="entry name" value="Lipoprotein-release_system"/>
</dbReference>
<comment type="similarity">
    <text evidence="2">Belongs to the ABC-4 integral membrane protein family. LolC/E subfamily.</text>
</comment>
<evidence type="ECO:0000313" key="12">
    <source>
        <dbReference type="Proteomes" id="UP000004931"/>
    </source>
</evidence>
<evidence type="ECO:0000256" key="7">
    <source>
        <dbReference type="ARBA" id="ARBA00023136"/>
    </source>
</evidence>
<evidence type="ECO:0000256" key="5">
    <source>
        <dbReference type="ARBA" id="ARBA00022692"/>
    </source>
</evidence>
<dbReference type="eggNOG" id="COG4591">
    <property type="taxonomic scope" value="Bacteria"/>
</dbReference>
<dbReference type="InterPro" id="IPR011925">
    <property type="entry name" value="LolCE_TM"/>
</dbReference>
<evidence type="ECO:0000256" key="2">
    <source>
        <dbReference type="ARBA" id="ARBA00005236"/>
    </source>
</evidence>
<name>A0YHB0_9GAMM</name>
<feature type="transmembrane region" description="Helical" evidence="8">
    <location>
        <begin position="380"/>
        <end position="400"/>
    </location>
</feature>